<comment type="caution">
    <text evidence="2">The sequence shown here is derived from an EMBL/GenBank/DDBJ whole genome shotgun (WGS) entry which is preliminary data.</text>
</comment>
<dbReference type="OrthoDB" id="10403699at2759"/>
<dbReference type="AlphaFoldDB" id="A0A317WN33"/>
<evidence type="ECO:0000313" key="3">
    <source>
        <dbReference type="Proteomes" id="UP000246702"/>
    </source>
</evidence>
<gene>
    <name evidence="2" type="ORF">BO94DRAFT_55329</name>
</gene>
<reference evidence="2 3" key="1">
    <citation type="submission" date="2016-12" db="EMBL/GenBank/DDBJ databases">
        <title>The genomes of Aspergillus section Nigri reveals drivers in fungal speciation.</title>
        <authorList>
            <consortium name="DOE Joint Genome Institute"/>
            <person name="Vesth T.C."/>
            <person name="Nybo J."/>
            <person name="Theobald S."/>
            <person name="Brandl J."/>
            <person name="Frisvad J.C."/>
            <person name="Nielsen K.F."/>
            <person name="Lyhne E.K."/>
            <person name="Kogle M.E."/>
            <person name="Kuo A."/>
            <person name="Riley R."/>
            <person name="Clum A."/>
            <person name="Nolan M."/>
            <person name="Lipzen A."/>
            <person name="Salamov A."/>
            <person name="Henrissat B."/>
            <person name="Wiebenga A."/>
            <person name="De Vries R.P."/>
            <person name="Grigoriev I.V."/>
            <person name="Mortensen U.H."/>
            <person name="Andersen M.R."/>
            <person name="Baker S.E."/>
        </authorList>
    </citation>
    <scope>NUCLEOTIDE SEQUENCE [LARGE SCALE GENOMIC DNA]</scope>
    <source>
        <strain evidence="2 3">CBS 115572</strain>
    </source>
</reference>
<keyword evidence="3" id="KW-1185">Reference proteome</keyword>
<dbReference type="RefSeq" id="XP_025467602.1">
    <property type="nucleotide sequence ID" value="XM_025613646.1"/>
</dbReference>
<dbReference type="EMBL" id="MSFK01000013">
    <property type="protein sequence ID" value="PWY87819.1"/>
    <property type="molecule type" value="Genomic_DNA"/>
</dbReference>
<dbReference type="Proteomes" id="UP000246702">
    <property type="component" value="Unassembled WGS sequence"/>
</dbReference>
<organism evidence="2 3">
    <name type="scientific">Aspergillus sclerotioniger CBS 115572</name>
    <dbReference type="NCBI Taxonomy" id="1450535"/>
    <lineage>
        <taxon>Eukaryota</taxon>
        <taxon>Fungi</taxon>
        <taxon>Dikarya</taxon>
        <taxon>Ascomycota</taxon>
        <taxon>Pezizomycotina</taxon>
        <taxon>Eurotiomycetes</taxon>
        <taxon>Eurotiomycetidae</taxon>
        <taxon>Eurotiales</taxon>
        <taxon>Aspergillaceae</taxon>
        <taxon>Aspergillus</taxon>
        <taxon>Aspergillus subgen. Circumdati</taxon>
    </lineage>
</organism>
<dbReference type="GeneID" id="37115789"/>
<protein>
    <submittedName>
        <fullName evidence="2">Uncharacterized protein</fullName>
    </submittedName>
</protein>
<sequence>MSISLPGPGAPVELKKPAPQSQMRLSFPDQLRPGVSYTELARSGGLAQMEFEIDVLTGRLTMVDGGGHCIPATSLPDWRHRIRLEADTGNSGHPMTSLTDRFLPEPSDTSQF</sequence>
<feature type="region of interest" description="Disordered" evidence="1">
    <location>
        <begin position="1"/>
        <end position="22"/>
    </location>
</feature>
<accession>A0A317WN33</accession>
<evidence type="ECO:0000313" key="2">
    <source>
        <dbReference type="EMBL" id="PWY87819.1"/>
    </source>
</evidence>
<feature type="region of interest" description="Disordered" evidence="1">
    <location>
        <begin position="87"/>
        <end position="112"/>
    </location>
</feature>
<proteinExistence type="predicted"/>
<feature type="compositionally biased region" description="Polar residues" evidence="1">
    <location>
        <begin position="88"/>
        <end position="99"/>
    </location>
</feature>
<name>A0A317WN33_9EURO</name>
<evidence type="ECO:0000256" key="1">
    <source>
        <dbReference type="SAM" id="MobiDB-lite"/>
    </source>
</evidence>